<reference evidence="7" key="1">
    <citation type="submission" date="2025-08" db="UniProtKB">
        <authorList>
            <consortium name="RefSeq"/>
        </authorList>
    </citation>
    <scope>IDENTIFICATION</scope>
    <source>
        <tissue evidence="7">Whole body pupa</tissue>
    </source>
</reference>
<dbReference type="SMART" id="SM00409">
    <property type="entry name" value="IG"/>
    <property type="match status" value="1"/>
</dbReference>
<keyword evidence="3" id="KW-1133">Transmembrane helix</keyword>
<dbReference type="Pfam" id="PF00041">
    <property type="entry name" value="fn3"/>
    <property type="match status" value="1"/>
</dbReference>
<dbReference type="SUPFAM" id="SSF49265">
    <property type="entry name" value="Fibronectin type III"/>
    <property type="match status" value="3"/>
</dbReference>
<protein>
    <submittedName>
        <fullName evidence="7">Cytokine receptor-like</fullName>
    </submittedName>
</protein>
<dbReference type="SMART" id="SM00060">
    <property type="entry name" value="FN3"/>
    <property type="match status" value="4"/>
</dbReference>
<dbReference type="PANTHER" id="PTHR46708:SF2">
    <property type="entry name" value="FIBRONECTIN TYPE-III DOMAIN-CONTAINING PROTEIN"/>
    <property type="match status" value="1"/>
</dbReference>
<feature type="domain" description="Ig-like" evidence="4">
    <location>
        <begin position="56"/>
        <end position="138"/>
    </location>
</feature>
<feature type="region of interest" description="Disordered" evidence="2">
    <location>
        <begin position="1249"/>
        <end position="1271"/>
    </location>
</feature>
<dbReference type="InterPro" id="IPR013783">
    <property type="entry name" value="Ig-like_fold"/>
</dbReference>
<evidence type="ECO:0000256" key="3">
    <source>
        <dbReference type="SAM" id="Phobius"/>
    </source>
</evidence>
<evidence type="ECO:0000259" key="5">
    <source>
        <dbReference type="PROSITE" id="PS50853"/>
    </source>
</evidence>
<organism evidence="6 7">
    <name type="scientific">Glossina fuscipes</name>
    <dbReference type="NCBI Taxonomy" id="7396"/>
    <lineage>
        <taxon>Eukaryota</taxon>
        <taxon>Metazoa</taxon>
        <taxon>Ecdysozoa</taxon>
        <taxon>Arthropoda</taxon>
        <taxon>Hexapoda</taxon>
        <taxon>Insecta</taxon>
        <taxon>Pterygota</taxon>
        <taxon>Neoptera</taxon>
        <taxon>Endopterygota</taxon>
        <taxon>Diptera</taxon>
        <taxon>Brachycera</taxon>
        <taxon>Muscomorpha</taxon>
        <taxon>Hippoboscoidea</taxon>
        <taxon>Glossinidae</taxon>
        <taxon>Glossina</taxon>
    </lineage>
</organism>
<gene>
    <name evidence="7" type="primary">LOC119639102</name>
</gene>
<dbReference type="InterPro" id="IPR036179">
    <property type="entry name" value="Ig-like_dom_sf"/>
</dbReference>
<feature type="domain" description="Fibronectin type-III" evidence="5">
    <location>
        <begin position="257"/>
        <end position="358"/>
    </location>
</feature>
<evidence type="ECO:0000259" key="4">
    <source>
        <dbReference type="PROSITE" id="PS50835"/>
    </source>
</evidence>
<dbReference type="InterPro" id="IPR003599">
    <property type="entry name" value="Ig_sub"/>
</dbReference>
<evidence type="ECO:0000313" key="7">
    <source>
        <dbReference type="RefSeq" id="XP_037892268.1"/>
    </source>
</evidence>
<dbReference type="CDD" id="cd00063">
    <property type="entry name" value="FN3"/>
    <property type="match status" value="4"/>
</dbReference>
<evidence type="ECO:0000313" key="6">
    <source>
        <dbReference type="Proteomes" id="UP000092443"/>
    </source>
</evidence>
<keyword evidence="6" id="KW-1185">Reference proteome</keyword>
<dbReference type="PROSITE" id="PS50853">
    <property type="entry name" value="FN3"/>
    <property type="match status" value="4"/>
</dbReference>
<feature type="domain" description="Fibronectin type-III" evidence="5">
    <location>
        <begin position="566"/>
        <end position="666"/>
    </location>
</feature>
<feature type="domain" description="Fibronectin type-III" evidence="5">
    <location>
        <begin position="670"/>
        <end position="763"/>
    </location>
</feature>
<dbReference type="GeneID" id="119639102"/>
<keyword evidence="3" id="KW-0812">Transmembrane</keyword>
<dbReference type="PANTHER" id="PTHR46708">
    <property type="entry name" value="TENASCIN"/>
    <property type="match status" value="1"/>
</dbReference>
<sequence>MLCMNFKLNRTWKIGFSWRLRAVAFIIALLQWTTTRTSGGGGGYTLVTATASIKSPGEMDPKSLSLLTGENATIRCTLSEANSSRIWFYEERSKRRIQQPSDDIQILDPFTAVLTIRNAEEQKGRYQCKIDAQAIGVSEVYVGTKPTNVTDFKCKVYDYEYMECSFTRPKNMLLTQYELQYGISDDKERKIPNEDRCQVEERYRVCLLQDGDDNKFYCNISDCYFPVRNLYVFKLTARNDKGKNEQCFRIHNHNIVVPAAIDFNINNITSDSVTLKWYKHNVAYYPRNLTYHISVRDNRTNNYKNEYVNCNRSAIMKNLKAYWPYIIKIRAKSNAVDDNDDDSMWSEATEKHFITLQRKPDRSPKLPLGSFYIYNTETQLRLYWEQLEESEHNGPEFHYIINEIDENDIIINTIRTNDSTIAFPWKNTHARKFHIKSANILGESEASNSLLVYPNGNSNYLERQYVLSENSIAKIYHNSSYTLSWSPPQNIKDLLNYTVFWCLPKIELPNQCKGPIHFRYINKNESNFTTEPKDRSLNLAISANYPHFNKGMQWAQCSGDVSSELMKMEIEVSAINDSAILVKWNSGSVCASILKGYNLSYWLPKEQDAKYNNNATIELLRENQEHRNYTITNLKPFTEVCLSMFMYSPTKRGRSSDTKCIKTKQAAPSAPRNLNLITASVTSKSARIRWEPPAIRNGELTIYTIYWRKIAYDAFDKNTTSINETSYTLTSLNSYSNYEVYVTAHTVEESKPSNRINISTLIGIPSNPRNVNITENDGLITWDPPMLPSGRLEFYVVALIRSANDSSEIIESISLMRERSCRFRIPECYSAYYSYSLKVRAVNTAADKEYDHEIEPMSRNLTLDGGQIKKNFCIPDQQENDELYDKFWRSDNTKCYFASPWTYSPRVYKCTSTPIFAYIVAIIMLGFLLGLISYWLRSKYREMKDIEVILPEALVDQVSKYKFGNNSLSQSNGTDVSAACKKEIHTQISRNSDCLVNYKEKENHHLLPNMFSGSINVLPSLSSANSGGKEEIENNEGLIDEHQSYETTNEELSSNSSSISRADCSYNDRSIVHRTIENTNKMFGVQKLSQDATDDEAENFNQMVTIDLEVPRVLPMNTGGYVTPNTLLLASNLNTTERPAVISMQTIAMPNNMTNGYIQASTVKQLFTPTIMQEQQQQQQQQEQQQQHLSQQISDGYTTVGDLEKTLRRSSLISTPSSLTSPKLPMNATITAASQIITDADDVTPSIAETTSTEAPVTTRANPTLSHPNRISYGDNISNHNNTNIYGYVTQRQLANFGTNVALGKEVNTT</sequence>
<feature type="domain" description="Fibronectin type-III" evidence="5">
    <location>
        <begin position="764"/>
        <end position="865"/>
    </location>
</feature>
<dbReference type="InterPro" id="IPR050991">
    <property type="entry name" value="ECM_Regulatory_Proteins"/>
</dbReference>
<dbReference type="InterPro" id="IPR003961">
    <property type="entry name" value="FN3_dom"/>
</dbReference>
<evidence type="ECO:0000256" key="1">
    <source>
        <dbReference type="ARBA" id="ARBA00022737"/>
    </source>
</evidence>
<keyword evidence="1" id="KW-0677">Repeat</keyword>
<dbReference type="PROSITE" id="PS50835">
    <property type="entry name" value="IG_LIKE"/>
    <property type="match status" value="1"/>
</dbReference>
<proteinExistence type="predicted"/>
<accession>A0A9C5Z5C2</accession>
<name>A0A9C5Z5C2_9MUSC</name>
<dbReference type="Proteomes" id="UP000092443">
    <property type="component" value="Unplaced"/>
</dbReference>
<dbReference type="KEGG" id="gfs:119639102"/>
<dbReference type="InterPro" id="IPR036116">
    <property type="entry name" value="FN3_sf"/>
</dbReference>
<dbReference type="InterPro" id="IPR007110">
    <property type="entry name" value="Ig-like_dom"/>
</dbReference>
<dbReference type="SUPFAM" id="SSF48726">
    <property type="entry name" value="Immunoglobulin"/>
    <property type="match status" value="1"/>
</dbReference>
<dbReference type="RefSeq" id="XP_037892268.1">
    <property type="nucleotide sequence ID" value="XM_038036340.1"/>
</dbReference>
<dbReference type="Gene3D" id="2.60.40.10">
    <property type="entry name" value="Immunoglobulins"/>
    <property type="match status" value="6"/>
</dbReference>
<keyword evidence="3" id="KW-0472">Membrane</keyword>
<feature type="transmembrane region" description="Helical" evidence="3">
    <location>
        <begin position="915"/>
        <end position="936"/>
    </location>
</feature>
<evidence type="ECO:0000256" key="2">
    <source>
        <dbReference type="SAM" id="MobiDB-lite"/>
    </source>
</evidence>